<name>A0A291P4F3_9GAMM</name>
<dbReference type="EMBL" id="CP021435">
    <property type="protein sequence ID" value="ATJ81773.1"/>
    <property type="molecule type" value="Genomic_DNA"/>
</dbReference>
<dbReference type="KEGG" id="hbe:BEI_0786"/>
<sequence length="39" mass="4053">MLIVMGLRASGFGLRASGFGLRASGSLRCIELLPTARSS</sequence>
<gene>
    <name evidence="1" type="ORF">BEI_0786</name>
</gene>
<protein>
    <submittedName>
        <fullName evidence="1">Uncharacterized protein</fullName>
    </submittedName>
</protein>
<evidence type="ECO:0000313" key="1">
    <source>
        <dbReference type="EMBL" id="ATJ81773.1"/>
    </source>
</evidence>
<evidence type="ECO:0000313" key="2">
    <source>
        <dbReference type="Proteomes" id="UP000219993"/>
    </source>
</evidence>
<reference evidence="1 2" key="1">
    <citation type="journal article" date="2017" name="Sci. Rep.">
        <title>Revealing the Saline Adaptation Strategies of the Halophilic Bacterium Halomonas beimenensis through High-throughput Omics and Transposon Mutagenesis Approaches.</title>
        <authorList>
            <person name="Chen Y.H."/>
            <person name="Lin S.S."/>
            <person name="Shyu Y.T."/>
        </authorList>
    </citation>
    <scope>NUCLEOTIDE SEQUENCE [LARGE SCALE GENOMIC DNA]</scope>
    <source>
        <strain evidence="1 2">NTU-111</strain>
    </source>
</reference>
<keyword evidence="2" id="KW-1185">Reference proteome</keyword>
<dbReference type="AlphaFoldDB" id="A0A291P4F3"/>
<accession>A0A291P4F3</accession>
<proteinExistence type="predicted"/>
<organism evidence="1 2">
    <name type="scientific">Halomonas beimenensis</name>
    <dbReference type="NCBI Taxonomy" id="475662"/>
    <lineage>
        <taxon>Bacteria</taxon>
        <taxon>Pseudomonadati</taxon>
        <taxon>Pseudomonadota</taxon>
        <taxon>Gammaproteobacteria</taxon>
        <taxon>Oceanospirillales</taxon>
        <taxon>Halomonadaceae</taxon>
        <taxon>Halomonas</taxon>
    </lineage>
</organism>
<dbReference type="Proteomes" id="UP000219993">
    <property type="component" value="Chromosome"/>
</dbReference>